<evidence type="ECO:0000256" key="1">
    <source>
        <dbReference type="ARBA" id="ARBA00004141"/>
    </source>
</evidence>
<evidence type="ECO:0000256" key="4">
    <source>
        <dbReference type="ARBA" id="ARBA00022989"/>
    </source>
</evidence>
<dbReference type="OrthoDB" id="434393at2759"/>
<keyword evidence="3 6" id="KW-0812">Transmembrane</keyword>
<keyword evidence="4 6" id="KW-1133">Transmembrane helix</keyword>
<evidence type="ECO:0000256" key="5">
    <source>
        <dbReference type="ARBA" id="ARBA00023136"/>
    </source>
</evidence>
<feature type="transmembrane region" description="Helical" evidence="6">
    <location>
        <begin position="115"/>
        <end position="134"/>
    </location>
</feature>
<dbReference type="Proteomes" id="UP000256601">
    <property type="component" value="Unassembled WGS sequence"/>
</dbReference>
<dbReference type="PANTHER" id="PTHR12290">
    <property type="entry name" value="CORNICHON-RELATED"/>
    <property type="match status" value="1"/>
</dbReference>
<organism evidence="7 9">
    <name type="scientific">Yarrowia lipolytica</name>
    <name type="common">Candida lipolytica</name>
    <dbReference type="NCBI Taxonomy" id="4952"/>
    <lineage>
        <taxon>Eukaryota</taxon>
        <taxon>Fungi</taxon>
        <taxon>Dikarya</taxon>
        <taxon>Ascomycota</taxon>
        <taxon>Saccharomycotina</taxon>
        <taxon>Dipodascomycetes</taxon>
        <taxon>Dipodascales</taxon>
        <taxon>Dipodascales incertae sedis</taxon>
        <taxon>Yarrowia</taxon>
    </lineage>
</organism>
<evidence type="ECO:0000313" key="7">
    <source>
        <dbReference type="EMBL" id="AOW01842.1"/>
    </source>
</evidence>
<proteinExistence type="inferred from homology"/>
<protein>
    <submittedName>
        <fullName evidence="8">Cornichon</fullName>
    </submittedName>
</protein>
<reference evidence="7 9" key="1">
    <citation type="journal article" date="2016" name="PLoS ONE">
        <title>Sequence Assembly of Yarrowia lipolytica Strain W29/CLIB89 Shows Transposable Element Diversity.</title>
        <authorList>
            <person name="Magnan C."/>
            <person name="Yu J."/>
            <person name="Chang I."/>
            <person name="Jahn E."/>
            <person name="Kanomata Y."/>
            <person name="Wu J."/>
            <person name="Zeller M."/>
            <person name="Oakes M."/>
            <person name="Baldi P."/>
            <person name="Sandmeyer S."/>
        </authorList>
    </citation>
    <scope>NUCLEOTIDE SEQUENCE [LARGE SCALE GENOMIC DNA]</scope>
    <source>
        <strain evidence="7">CLIB89</strain>
        <strain evidence="9">CLIB89(W29)</strain>
    </source>
</reference>
<dbReference type="VEuPathDB" id="FungiDB:YALI1_B22677g"/>
<feature type="transmembrane region" description="Helical" evidence="6">
    <location>
        <begin position="69"/>
        <end position="87"/>
    </location>
</feature>
<evidence type="ECO:0000256" key="3">
    <source>
        <dbReference type="ARBA" id="ARBA00022692"/>
    </source>
</evidence>
<gene>
    <name evidence="8" type="ORF">B0I71DRAFT_133703</name>
    <name evidence="7" type="ORF">YALI1_B22677g</name>
</gene>
<keyword evidence="5 6" id="KW-0472">Membrane</keyword>
<accession>A0A1D8N881</accession>
<comment type="subcellular location">
    <subcellularLocation>
        <location evidence="1">Membrane</location>
        <topology evidence="1">Multi-pass membrane protein</topology>
    </subcellularLocation>
</comment>
<dbReference type="Proteomes" id="UP000182444">
    <property type="component" value="Chromosome 1B"/>
</dbReference>
<dbReference type="InterPro" id="IPR003377">
    <property type="entry name" value="Cornichon"/>
</dbReference>
<reference evidence="8 10" key="2">
    <citation type="submission" date="2018-07" db="EMBL/GenBank/DDBJ databases">
        <title>Draft Genome Assemblies for Five Robust Yarrowia lipolytica Strains Exhibiting High Lipid Production and Pentose Sugar Utilization and Sugar Alcohol Secretion from Undetoxified Lignocellulosic Biomass Hydrolysates.</title>
        <authorList>
            <consortium name="DOE Joint Genome Institute"/>
            <person name="Walker C."/>
            <person name="Ryu S."/>
            <person name="Na H."/>
            <person name="Zane M."/>
            <person name="LaButti K."/>
            <person name="Lipzen A."/>
            <person name="Haridas S."/>
            <person name="Barry K."/>
            <person name="Grigoriev I.V."/>
            <person name="Quarterman J."/>
            <person name="Slininger P."/>
            <person name="Dien B."/>
            <person name="Trinh C.T."/>
        </authorList>
    </citation>
    <scope>NUCLEOTIDE SEQUENCE [LARGE SCALE GENOMIC DNA]</scope>
    <source>
        <strain evidence="8 10">YB392</strain>
    </source>
</reference>
<dbReference type="GO" id="GO:0016020">
    <property type="term" value="C:membrane"/>
    <property type="evidence" value="ECO:0007669"/>
    <property type="project" value="UniProtKB-SubCell"/>
</dbReference>
<dbReference type="SMART" id="SM01398">
    <property type="entry name" value="Cornichon"/>
    <property type="match status" value="1"/>
</dbReference>
<dbReference type="KEGG" id="yli:2907388"/>
<dbReference type="InterPro" id="IPR033466">
    <property type="entry name" value="Cornichon_conserved"/>
</dbReference>
<evidence type="ECO:0000313" key="8">
    <source>
        <dbReference type="EMBL" id="RDW24781.1"/>
    </source>
</evidence>
<dbReference type="Pfam" id="PF03311">
    <property type="entry name" value="Cornichon"/>
    <property type="match status" value="1"/>
</dbReference>
<dbReference type="PROSITE" id="PS01340">
    <property type="entry name" value="CORNICHON"/>
    <property type="match status" value="1"/>
</dbReference>
<name>A0A1D8N881_YARLL</name>
<evidence type="ECO:0000256" key="2">
    <source>
        <dbReference type="ARBA" id="ARBA00010095"/>
    </source>
</evidence>
<feature type="transmembrane region" description="Helical" evidence="6">
    <location>
        <begin position="5"/>
        <end position="28"/>
    </location>
</feature>
<dbReference type="eggNOG" id="KOG2729">
    <property type="taxonomic scope" value="Eukaryota"/>
</dbReference>
<dbReference type="VEuPathDB" id="FungiDB:YALI0_B17490g"/>
<evidence type="ECO:0000256" key="6">
    <source>
        <dbReference type="SAM" id="Phobius"/>
    </source>
</evidence>
<dbReference type="AlphaFoldDB" id="A0A1D8N881"/>
<dbReference type="GeneID" id="2907388"/>
<dbReference type="EMBL" id="CP017554">
    <property type="protein sequence ID" value="AOW01842.1"/>
    <property type="molecule type" value="Genomic_DNA"/>
</dbReference>
<evidence type="ECO:0000313" key="10">
    <source>
        <dbReference type="Proteomes" id="UP000256601"/>
    </source>
</evidence>
<comment type="similarity">
    <text evidence="2">Belongs to the cornichon family.</text>
</comment>
<sequence length="138" mass="16489">MSGIFLYLGAVLLNAGSLFFQVFFVVMYSDLEADFINPIDLCNKLNVYIRPEAGLQLFTSLLLLINFKWFSFLINLPMILFNVRYIFLDWPQYKLDATEIFRTLNKYKKQSFIKLGFYFFLFFYYLYCMIMAIVESEK</sequence>
<evidence type="ECO:0000313" key="9">
    <source>
        <dbReference type="Proteomes" id="UP000182444"/>
    </source>
</evidence>
<dbReference type="GO" id="GO:0016192">
    <property type="term" value="P:vesicle-mediated transport"/>
    <property type="evidence" value="ECO:0007669"/>
    <property type="project" value="InterPro"/>
</dbReference>
<dbReference type="RefSeq" id="XP_501019.1">
    <property type="nucleotide sequence ID" value="XM_501019.1"/>
</dbReference>
<dbReference type="EMBL" id="KZ859021">
    <property type="protein sequence ID" value="RDW24781.1"/>
    <property type="molecule type" value="Genomic_DNA"/>
</dbReference>
<dbReference type="OMA" id="FAVFHVI"/>